<dbReference type="RefSeq" id="WP_276236065.1">
    <property type="nucleotide sequence ID" value="NZ_CP119802.1"/>
</dbReference>
<proteinExistence type="predicted"/>
<feature type="domain" description="DUF8134" evidence="1">
    <location>
        <begin position="1"/>
        <end position="106"/>
    </location>
</feature>
<keyword evidence="3" id="KW-1185">Reference proteome</keyword>
<comment type="caution">
    <text evidence="2">The sequence shown here is derived from an EMBL/GenBank/DDBJ whole genome shotgun (WGS) entry which is preliminary data.</text>
</comment>
<evidence type="ECO:0000259" key="1">
    <source>
        <dbReference type="Pfam" id="PF26455"/>
    </source>
</evidence>
<evidence type="ECO:0000313" key="3">
    <source>
        <dbReference type="Proteomes" id="UP001596398"/>
    </source>
</evidence>
<organism evidence="2 3">
    <name type="scientific">Halosegnis marinus</name>
    <dbReference type="NCBI Taxonomy" id="3034023"/>
    <lineage>
        <taxon>Archaea</taxon>
        <taxon>Methanobacteriati</taxon>
        <taxon>Methanobacteriota</taxon>
        <taxon>Stenosarchaea group</taxon>
        <taxon>Halobacteria</taxon>
        <taxon>Halobacteriales</taxon>
        <taxon>Natronomonadaceae</taxon>
        <taxon>Halosegnis</taxon>
    </lineage>
</organism>
<sequence>MVTSIHQLDDGAWVSVNDSRAVNVSDLWRLARGDFCPCEVADFLAEGFVEVGADAGRVEARVAGRCIACGTEGVTDWLELGRADPETGVFRPVVPSSVHVPDRRRRLARPASSE</sequence>
<name>A0ABD5ZNP2_9EURY</name>
<dbReference type="EMBL" id="JBHTAP010000001">
    <property type="protein sequence ID" value="MFC7235043.1"/>
    <property type="molecule type" value="Genomic_DNA"/>
</dbReference>
<reference evidence="2 3" key="1">
    <citation type="journal article" date="2019" name="Int. J. Syst. Evol. Microbiol.">
        <title>The Global Catalogue of Microorganisms (GCM) 10K type strain sequencing project: providing services to taxonomists for standard genome sequencing and annotation.</title>
        <authorList>
            <consortium name="The Broad Institute Genomics Platform"/>
            <consortium name="The Broad Institute Genome Sequencing Center for Infectious Disease"/>
            <person name="Wu L."/>
            <person name="Ma J."/>
        </authorList>
    </citation>
    <scope>NUCLEOTIDE SEQUENCE [LARGE SCALE GENOMIC DNA]</scope>
    <source>
        <strain evidence="2 3">DT85</strain>
    </source>
</reference>
<protein>
    <recommendedName>
        <fullName evidence="1">DUF8134 domain-containing protein</fullName>
    </recommendedName>
</protein>
<gene>
    <name evidence="2" type="ORF">ACFQJ4_06895</name>
</gene>
<dbReference type="Proteomes" id="UP001596398">
    <property type="component" value="Unassembled WGS sequence"/>
</dbReference>
<evidence type="ECO:0000313" key="2">
    <source>
        <dbReference type="EMBL" id="MFC7235043.1"/>
    </source>
</evidence>
<dbReference type="Pfam" id="PF26455">
    <property type="entry name" value="DUF8134"/>
    <property type="match status" value="1"/>
</dbReference>
<accession>A0ABD5ZNP2</accession>
<dbReference type="AlphaFoldDB" id="A0ABD5ZNP2"/>
<dbReference type="InterPro" id="IPR058447">
    <property type="entry name" value="DUF8134"/>
</dbReference>
<dbReference type="GeneID" id="79266722"/>